<keyword evidence="4" id="KW-0378">Hydrolase</keyword>
<comment type="subcellular location">
    <subcellularLocation>
        <location evidence="1">Membrane</location>
        <topology evidence="1">Multi-pass membrane protein</topology>
    </subcellularLocation>
</comment>
<feature type="binding site" evidence="8">
    <location>
        <position position="241"/>
    </location>
    <ligand>
        <name>Zn(2+)</name>
        <dbReference type="ChEBI" id="CHEBI:29105"/>
        <note>catalytic</note>
    </ligand>
</feature>
<dbReference type="GO" id="GO:0046513">
    <property type="term" value="P:ceramide biosynthetic process"/>
    <property type="evidence" value="ECO:0007669"/>
    <property type="project" value="EnsemblFungi"/>
</dbReference>
<organism evidence="10 11">
    <name type="scientific">Huiozyma naganishii (strain ATCC MYA-139 / BCRC 22969 / CBS 8797 / KCTC 17520 / NBRC 10181 / NCYC 3082 / Yp74L-3)</name>
    <name type="common">Yeast</name>
    <name type="synonym">Kazachstania naganishii</name>
    <dbReference type="NCBI Taxonomy" id="1071383"/>
    <lineage>
        <taxon>Eukaryota</taxon>
        <taxon>Fungi</taxon>
        <taxon>Dikarya</taxon>
        <taxon>Ascomycota</taxon>
        <taxon>Saccharomycotina</taxon>
        <taxon>Saccharomycetes</taxon>
        <taxon>Saccharomycetales</taxon>
        <taxon>Saccharomycetaceae</taxon>
        <taxon>Huiozyma</taxon>
    </lineage>
</organism>
<keyword evidence="5 9" id="KW-1133">Transmembrane helix</keyword>
<comment type="similarity">
    <text evidence="2">Belongs to the alkaline ceramidase family.</text>
</comment>
<feature type="binding site" evidence="7">
    <location>
        <position position="24"/>
    </location>
    <ligand>
        <name>Ca(2+)</name>
        <dbReference type="ChEBI" id="CHEBI:29108"/>
    </ligand>
</feature>
<dbReference type="GO" id="GO:0017040">
    <property type="term" value="F:N-acylsphingosine amidohydrolase activity"/>
    <property type="evidence" value="ECO:0007669"/>
    <property type="project" value="EnsemblFungi"/>
</dbReference>
<dbReference type="GeneID" id="34523508"/>
<feature type="binding site" evidence="7">
    <location>
        <position position="26"/>
    </location>
    <ligand>
        <name>Ca(2+)</name>
        <dbReference type="ChEBI" id="CHEBI:29108"/>
    </ligand>
</feature>
<feature type="transmembrane region" description="Helical" evidence="9">
    <location>
        <begin position="155"/>
        <end position="178"/>
    </location>
</feature>
<feature type="transmembrane region" description="Helical" evidence="9">
    <location>
        <begin position="130"/>
        <end position="149"/>
    </location>
</feature>
<feature type="binding site" evidence="7">
    <location>
        <position position="22"/>
    </location>
    <ligand>
        <name>Ca(2+)</name>
        <dbReference type="ChEBI" id="CHEBI:29108"/>
    </ligand>
</feature>
<dbReference type="KEGG" id="kng:KNAG_0A01840"/>
<dbReference type="Proteomes" id="UP000006310">
    <property type="component" value="Chromosome 1"/>
</dbReference>
<feature type="transmembrane region" description="Helical" evidence="9">
    <location>
        <begin position="98"/>
        <end position="118"/>
    </location>
</feature>
<feature type="transmembrane region" description="Helical" evidence="9">
    <location>
        <begin position="65"/>
        <end position="86"/>
    </location>
</feature>
<comment type="cofactor">
    <cofactor evidence="8">
        <name>Zn(2+)</name>
        <dbReference type="ChEBI" id="CHEBI:29105"/>
    </cofactor>
</comment>
<feature type="binding site" evidence="7">
    <location>
        <position position="35"/>
    </location>
    <ligand>
        <name>Ca(2+)</name>
        <dbReference type="ChEBI" id="CHEBI:29108"/>
    </ligand>
</feature>
<evidence type="ECO:0000313" key="10">
    <source>
        <dbReference type="EMBL" id="CCK67873.1"/>
    </source>
</evidence>
<keyword evidence="11" id="KW-1185">Reference proteome</keyword>
<keyword evidence="6 9" id="KW-0472">Membrane</keyword>
<feature type="transmembrane region" description="Helical" evidence="9">
    <location>
        <begin position="190"/>
        <end position="208"/>
    </location>
</feature>
<dbReference type="PANTHER" id="PTHR46187">
    <property type="entry name" value="ALKALINE CERAMIDASE 3"/>
    <property type="match status" value="1"/>
</dbReference>
<keyword evidence="7" id="KW-0106">Calcium</keyword>
<dbReference type="HOGENOM" id="CLU_063293_3_0_1"/>
<dbReference type="GO" id="GO:0005789">
    <property type="term" value="C:endoplasmic reticulum membrane"/>
    <property type="evidence" value="ECO:0007669"/>
    <property type="project" value="TreeGrafter"/>
</dbReference>
<dbReference type="GO" id="GO:0046514">
    <property type="term" value="P:ceramide catabolic process"/>
    <property type="evidence" value="ECO:0007669"/>
    <property type="project" value="EnsemblFungi"/>
</dbReference>
<dbReference type="RefSeq" id="XP_022462119.1">
    <property type="nucleotide sequence ID" value="XM_022611349.1"/>
</dbReference>
<accession>J7RE92</accession>
<dbReference type="AlphaFoldDB" id="J7RE92"/>
<dbReference type="GO" id="GO:0046872">
    <property type="term" value="F:metal ion binding"/>
    <property type="evidence" value="ECO:0007669"/>
    <property type="project" value="UniProtKB-KW"/>
</dbReference>
<evidence type="ECO:0000256" key="5">
    <source>
        <dbReference type="ARBA" id="ARBA00022989"/>
    </source>
</evidence>
<feature type="binding site" evidence="8">
    <location>
        <position position="83"/>
    </location>
    <ligand>
        <name>Zn(2+)</name>
        <dbReference type="ChEBI" id="CHEBI:29105"/>
        <note>catalytic</note>
    </ligand>
</feature>
<dbReference type="STRING" id="1071383.J7RE92"/>
<dbReference type="InterPro" id="IPR008901">
    <property type="entry name" value="ACER"/>
</dbReference>
<evidence type="ECO:0000256" key="4">
    <source>
        <dbReference type="ARBA" id="ARBA00022801"/>
    </source>
</evidence>
<dbReference type="OMA" id="IMFEPLR"/>
<reference evidence="11" key="2">
    <citation type="submission" date="2012-08" db="EMBL/GenBank/DDBJ databases">
        <title>Genome sequence of Kazachstania naganishii.</title>
        <authorList>
            <person name="Gordon J.L."/>
            <person name="Armisen D."/>
            <person name="Proux-Wera E."/>
            <person name="OhEigeartaigh S.S."/>
            <person name="Byrne K.P."/>
            <person name="Wolfe K.H."/>
        </authorList>
    </citation>
    <scope>NUCLEOTIDE SEQUENCE [LARGE SCALE GENOMIC DNA]</scope>
    <source>
        <strain evidence="11">ATCC MYA-139 / BCRC 22969 / CBS 8797 / CCRC 22969 / KCTC 17520 / NBRC 10181 / NCYC 3082</strain>
    </source>
</reference>
<dbReference type="eggNOG" id="KOG2329">
    <property type="taxonomic scope" value="Eukaryota"/>
</dbReference>
<keyword evidence="7" id="KW-0479">Metal-binding</keyword>
<evidence type="ECO:0000256" key="6">
    <source>
        <dbReference type="ARBA" id="ARBA00023136"/>
    </source>
</evidence>
<protein>
    <submittedName>
        <fullName evidence="10">Uncharacterized protein</fullName>
    </submittedName>
</protein>
<evidence type="ECO:0000256" key="1">
    <source>
        <dbReference type="ARBA" id="ARBA00004141"/>
    </source>
</evidence>
<keyword evidence="3 9" id="KW-0812">Transmembrane</keyword>
<evidence type="ECO:0000256" key="2">
    <source>
        <dbReference type="ARBA" id="ARBA00009780"/>
    </source>
</evidence>
<keyword evidence="8" id="KW-0862">Zinc</keyword>
<evidence type="ECO:0000256" key="7">
    <source>
        <dbReference type="PIRSR" id="PIRSR608901-1"/>
    </source>
</evidence>
<evidence type="ECO:0000256" key="8">
    <source>
        <dbReference type="PIRSR" id="PIRSR608901-2"/>
    </source>
</evidence>
<sequence>MALSRTTSKWWVLGETTAIIDWCEENYVVSKYVAEWSNTISNSMFLLTAAYSTYCAYRNGLERRFILIGLGFALVGVGSWLFHMTLKFRFQLLDELPMVYATAIPAWSVFCEFNWSTYRYHTEKVSPKKQLWMFFGIMSFVTALTYVYIKYRIVLLFQFLYGLLTIAVVAISTSFAYFMEAKDPMVKKNLCATMGLGIVLFSVGFVFWEMDQLFCPFWIHIRREYLALPLGVLLEMHGWWHLLTGMGVYTYLVALQYLRALTLGVDKDFTFIWRWGVIPEIIRNDLAITTKYSLEFWGPYISEGDNHTQESLPSTNRDVSVAQTADPMTGGKVVQTGQVQG</sequence>
<gene>
    <name evidence="10" type="primary">KNAG0A01840</name>
    <name evidence="10" type="ordered locus">KNAG_0A01840</name>
</gene>
<dbReference type="Pfam" id="PF05875">
    <property type="entry name" value="Ceramidase"/>
    <property type="match status" value="1"/>
</dbReference>
<dbReference type="PANTHER" id="PTHR46187:SF3">
    <property type="entry name" value="ALKALINE CERAMIDASE 3"/>
    <property type="match status" value="1"/>
</dbReference>
<dbReference type="OrthoDB" id="187171at2759"/>
<feature type="binding site" evidence="7">
    <location>
        <position position="21"/>
    </location>
    <ligand>
        <name>Ca(2+)</name>
        <dbReference type="ChEBI" id="CHEBI:29108"/>
    </ligand>
</feature>
<evidence type="ECO:0000256" key="3">
    <source>
        <dbReference type="ARBA" id="ARBA00022692"/>
    </source>
</evidence>
<evidence type="ECO:0000256" key="9">
    <source>
        <dbReference type="SAM" id="Phobius"/>
    </source>
</evidence>
<proteinExistence type="inferred from homology"/>
<feature type="binding site" evidence="8">
    <location>
        <position position="237"/>
    </location>
    <ligand>
        <name>Zn(2+)</name>
        <dbReference type="ChEBI" id="CHEBI:29105"/>
        <note>catalytic</note>
    </ligand>
</feature>
<reference evidence="10 11" key="1">
    <citation type="journal article" date="2011" name="Proc. Natl. Acad. Sci. U.S.A.">
        <title>Evolutionary erosion of yeast sex chromosomes by mating-type switching accidents.</title>
        <authorList>
            <person name="Gordon J.L."/>
            <person name="Armisen D."/>
            <person name="Proux-Wera E."/>
            <person name="Oheigeartaigh S.S."/>
            <person name="Byrne K.P."/>
            <person name="Wolfe K.H."/>
        </authorList>
    </citation>
    <scope>NUCLEOTIDE SEQUENCE [LARGE SCALE GENOMIC DNA]</scope>
    <source>
        <strain evidence="11">ATCC MYA-139 / BCRC 22969 / CBS 8797 / CCRC 22969 / KCTC 17520 / NBRC 10181 / NCYC 3082</strain>
    </source>
</reference>
<dbReference type="EMBL" id="HE978314">
    <property type="protein sequence ID" value="CCK67873.1"/>
    <property type="molecule type" value="Genomic_DNA"/>
</dbReference>
<evidence type="ECO:0000313" key="11">
    <source>
        <dbReference type="Proteomes" id="UP000006310"/>
    </source>
</evidence>
<name>J7RE92_HUIN7</name>
<feature type="transmembrane region" description="Helical" evidence="9">
    <location>
        <begin position="238"/>
        <end position="258"/>
    </location>
</feature>